<feature type="transmembrane region" description="Helical" evidence="4">
    <location>
        <begin position="97"/>
        <end position="115"/>
    </location>
</feature>
<dbReference type="InterPro" id="IPR051201">
    <property type="entry name" value="Chloro_Bact_Ser_Proteases"/>
</dbReference>
<accession>A0A0D0F8U4</accession>
<dbReference type="AlphaFoldDB" id="A0A0D0F8U4"/>
<dbReference type="Proteomes" id="UP000032049">
    <property type="component" value="Unassembled WGS sequence"/>
</dbReference>
<evidence type="ECO:0000313" key="6">
    <source>
        <dbReference type="Proteomes" id="UP000032049"/>
    </source>
</evidence>
<dbReference type="PRINTS" id="PR00834">
    <property type="entry name" value="PROTEASES2C"/>
</dbReference>
<dbReference type="InterPro" id="IPR001940">
    <property type="entry name" value="Peptidase_S1C"/>
</dbReference>
<name>A0A0D0F8U4_9SPHI</name>
<keyword evidence="4" id="KW-0472">Membrane</keyword>
<gene>
    <name evidence="5" type="ORF">TH53_05160</name>
</gene>
<proteinExistence type="inferred from homology"/>
<dbReference type="InterPro" id="IPR043504">
    <property type="entry name" value="Peptidase_S1_PA_chymotrypsin"/>
</dbReference>
<dbReference type="EMBL" id="JXRA01000022">
    <property type="protein sequence ID" value="KIO78163.1"/>
    <property type="molecule type" value="Genomic_DNA"/>
</dbReference>
<keyword evidence="4" id="KW-0812">Transmembrane</keyword>
<evidence type="ECO:0000256" key="2">
    <source>
        <dbReference type="ARBA" id="ARBA00022670"/>
    </source>
</evidence>
<organism evidence="5 6">
    <name type="scientific">Pedobacter lusitanus</name>
    <dbReference type="NCBI Taxonomy" id="1503925"/>
    <lineage>
        <taxon>Bacteria</taxon>
        <taxon>Pseudomonadati</taxon>
        <taxon>Bacteroidota</taxon>
        <taxon>Sphingobacteriia</taxon>
        <taxon>Sphingobacteriales</taxon>
        <taxon>Sphingobacteriaceae</taxon>
        <taxon>Pedobacter</taxon>
    </lineage>
</organism>
<dbReference type="InterPro" id="IPR009003">
    <property type="entry name" value="Peptidase_S1_PA"/>
</dbReference>
<keyword evidence="4" id="KW-1133">Transmembrane helix</keyword>
<keyword evidence="3" id="KW-0378">Hydrolase</keyword>
<protein>
    <submittedName>
        <fullName evidence="5">Protease Do</fullName>
    </submittedName>
</protein>
<comment type="caution">
    <text evidence="5">The sequence shown here is derived from an EMBL/GenBank/DDBJ whole genome shotgun (WGS) entry which is preliminary data.</text>
</comment>
<sequence>MRNDMELDAIIEDYLQGKLTAAEAEAFEKLRANDPVIDHKVVAHKVFTDAIKQYGKVLSLKEQMDKAHAGIDVASLSEQLRPHPSFIINMWRKNKSAMAIAASFILLTIFSIYSIQHNTLQNGTYEVMRREITNIKNSQNKLVRTINSGPKAEKGHVNAAKFGGTGFALTANGYLCTNYHVVRDADSVYVQNNKGESFKVKVVYRDPQYDIAILKINDESFTPLASIPYKLKKNSIGMGENVYTLGYPKDDAVLGEGYISSKTGHVGDTTQYQVSIPINPGNSGGPLLDNYGNIIGVITAKENQVDGATFAIKSKYILEALNAIPQDSLGKKVVFAKKNPLQGLNRTKQIDKIENYVYMIKVYN</sequence>
<evidence type="ECO:0000256" key="4">
    <source>
        <dbReference type="SAM" id="Phobius"/>
    </source>
</evidence>
<dbReference type="GO" id="GO:0006508">
    <property type="term" value="P:proteolysis"/>
    <property type="evidence" value="ECO:0007669"/>
    <property type="project" value="UniProtKB-KW"/>
</dbReference>
<evidence type="ECO:0000256" key="3">
    <source>
        <dbReference type="ARBA" id="ARBA00022801"/>
    </source>
</evidence>
<reference evidence="5 6" key="1">
    <citation type="submission" date="2015-01" db="EMBL/GenBank/DDBJ databases">
        <title>Draft genome sequence of Pedobacter sp. NL19 isolated from sludge of an effluent treatment pond in an abandoned uranium mine.</title>
        <authorList>
            <person name="Santos T."/>
            <person name="Caetano T."/>
            <person name="Covas C."/>
            <person name="Cruz A."/>
            <person name="Mendo S."/>
        </authorList>
    </citation>
    <scope>NUCLEOTIDE SEQUENCE [LARGE SCALE GENOMIC DNA]</scope>
    <source>
        <strain evidence="5 6">NL19</strain>
    </source>
</reference>
<dbReference type="Gene3D" id="2.40.10.10">
    <property type="entry name" value="Trypsin-like serine proteases"/>
    <property type="match status" value="2"/>
</dbReference>
<dbReference type="OrthoDB" id="9766361at2"/>
<comment type="similarity">
    <text evidence="1">Belongs to the peptidase S1C family.</text>
</comment>
<dbReference type="PANTHER" id="PTHR43343:SF3">
    <property type="entry name" value="PROTEASE DO-LIKE 8, CHLOROPLASTIC"/>
    <property type="match status" value="1"/>
</dbReference>
<dbReference type="RefSeq" id="WP_041879127.1">
    <property type="nucleotide sequence ID" value="NZ_CP157278.1"/>
</dbReference>
<keyword evidence="2 5" id="KW-0645">Protease</keyword>
<dbReference type="GO" id="GO:0004252">
    <property type="term" value="F:serine-type endopeptidase activity"/>
    <property type="evidence" value="ECO:0007669"/>
    <property type="project" value="InterPro"/>
</dbReference>
<dbReference type="PANTHER" id="PTHR43343">
    <property type="entry name" value="PEPTIDASE S12"/>
    <property type="match status" value="1"/>
</dbReference>
<dbReference type="SUPFAM" id="SSF50494">
    <property type="entry name" value="Trypsin-like serine proteases"/>
    <property type="match status" value="1"/>
</dbReference>
<evidence type="ECO:0000313" key="5">
    <source>
        <dbReference type="EMBL" id="KIO78163.1"/>
    </source>
</evidence>
<dbReference type="STRING" id="1503925.TH53_05160"/>
<dbReference type="Pfam" id="PF13365">
    <property type="entry name" value="Trypsin_2"/>
    <property type="match status" value="1"/>
</dbReference>
<evidence type="ECO:0000256" key="1">
    <source>
        <dbReference type="ARBA" id="ARBA00010541"/>
    </source>
</evidence>
<keyword evidence="6" id="KW-1185">Reference proteome</keyword>